<dbReference type="GO" id="GO:0006508">
    <property type="term" value="P:proteolysis"/>
    <property type="evidence" value="ECO:0007669"/>
    <property type="project" value="UniProtKB-KW"/>
</dbReference>
<dbReference type="InterPro" id="IPR044857">
    <property type="entry name" value="T7SS_EccB_R1"/>
</dbReference>
<keyword evidence="2 5" id="KW-0645">Protease</keyword>
<dbReference type="AlphaFoldDB" id="A0A1D8B3S4"/>
<feature type="region of interest" description="Disordered" evidence="6">
    <location>
        <begin position="479"/>
        <end position="513"/>
    </location>
</feature>
<dbReference type="InterPro" id="IPR023827">
    <property type="entry name" value="Peptidase_S8_Asp-AS"/>
</dbReference>
<protein>
    <submittedName>
        <fullName evidence="8">Type VII secretion protein</fullName>
    </submittedName>
</protein>
<accession>A0A1D8B3S4</accession>
<sequence>MASNKDLLNAQRYQRRRLTTVFSMGLPGGSEAEPTSMIGPIVVGSALSIVMVVVAALMGKFAPALPDNWDNGMLITVKDTGERYYTSKGVLLPLGNITTARLASAPGEMSTSSVSASALEGVSRGTPIGIIGAPDDVPASENLHSDQWTACAIGTVTRTWVATAPSALVENGTALVQSQGTTYLVVGSARHRIDDSALSGVLIALGLESYAPVEVDPAWIAVFADGTPIGPLAIDRAGTPVTGLPASVASPVIGSVLATQGDSRKYIVTASGTIAPLTEVTSALYSLGSPALSQATTVPVAELAALSIDTKGVGPADWPSTISAPNPEHAPCATLDLAASAPTARLSTAPLTSLAPAADSSADPDPKPTATGPGAGDLGVGNTDVTSGSTGADPAAKGPKVTVAGGSGALVRFTDGGALGATVFVSDVGAAHPLGEAPDDTIARLGWTADDIVTLPAAWQRLIPAGVTLSNAQVWAAAPTASSTPNGPVAGTTQMTTAPSSLTAPDAEGEACSADKPQLIPTQTSIINQLGLRNAWKISEGGGVTIGIVDSGVQATNAHFSGGALLTGMDLTGEADGRTDTYGHGTIVAGLIGARTIQGSGLTGVAPAAKLLPIRVYRDTEKETQDAGNGPRIDRMAQGITAAAKAGARIIVVAQSTPNGTPTLQAAVADATKAGALVVASAGTNSEDTITAPRYPAAYPEVLSVGAINPDGSHASNNAQGETIDITAPGSNVLSAFSGGGDCIFSAETPATSYSAAYVGGIAALVASAHPKETPAQWKYRLTATALRPNPSEHSPLDGWGVVAPSAALALDLDTMIPGPPRPDGKTPIAPAVAPATPPDFSVNYGPHIQNVTLIITAAGSSAAMILTIVSWMRHPRPRPTTARPGKRGSGPRNAPRAPNARPR</sequence>
<name>A0A1D8B3S4_9ACTO</name>
<dbReference type="Gene3D" id="3.30.2390.20">
    <property type="entry name" value="Type VII secretion system EccB, repeat 1 domain"/>
    <property type="match status" value="1"/>
</dbReference>
<dbReference type="Pfam" id="PF00082">
    <property type="entry name" value="Peptidase_S8"/>
    <property type="match status" value="1"/>
</dbReference>
<evidence type="ECO:0000256" key="3">
    <source>
        <dbReference type="ARBA" id="ARBA00022801"/>
    </source>
</evidence>
<dbReference type="PRINTS" id="PR00723">
    <property type="entry name" value="SUBTILISIN"/>
</dbReference>
<dbReference type="Pfam" id="PF05108">
    <property type="entry name" value="T7SS_ESX1_EccB"/>
    <property type="match status" value="1"/>
</dbReference>
<comment type="similarity">
    <text evidence="1 5">Belongs to the peptidase S8 family.</text>
</comment>
<dbReference type="PROSITE" id="PS51892">
    <property type="entry name" value="SUBTILASE"/>
    <property type="match status" value="1"/>
</dbReference>
<dbReference type="STRING" id="178339.BH719_08060"/>
<dbReference type="InterPro" id="IPR000209">
    <property type="entry name" value="Peptidase_S8/S53_dom"/>
</dbReference>
<evidence type="ECO:0000256" key="6">
    <source>
        <dbReference type="SAM" id="MobiDB-lite"/>
    </source>
</evidence>
<dbReference type="PANTHER" id="PTHR43806:SF11">
    <property type="entry name" value="CEREVISIN-RELATED"/>
    <property type="match status" value="1"/>
</dbReference>
<feature type="region of interest" description="Disordered" evidence="6">
    <location>
        <begin position="876"/>
        <end position="904"/>
    </location>
</feature>
<dbReference type="InterPro" id="IPR015500">
    <property type="entry name" value="Peptidase_S8_subtilisin-rel"/>
</dbReference>
<evidence type="ECO:0000313" key="8">
    <source>
        <dbReference type="EMBL" id="AOS47801.1"/>
    </source>
</evidence>
<dbReference type="Gene3D" id="3.40.50.200">
    <property type="entry name" value="Peptidase S8/S53 domain"/>
    <property type="match status" value="1"/>
</dbReference>
<reference evidence="8 9" key="1">
    <citation type="submission" date="2016-09" db="EMBL/GenBank/DDBJ databases">
        <title>Complete genome sequence of Actinomyces hongkongensis HKU8.</title>
        <authorList>
            <person name="Gao Y.-X."/>
            <person name="Zhou Y.-Y."/>
            <person name="Xie Y."/>
            <person name="Wang M."/>
            <person name="Wang S.-J."/>
            <person name="Shen S.-G."/>
        </authorList>
    </citation>
    <scope>NUCLEOTIDE SEQUENCE [LARGE SCALE GENOMIC DNA]</scope>
    <source>
        <strain evidence="8 9">HKU8</strain>
    </source>
</reference>
<dbReference type="InterPro" id="IPR007795">
    <property type="entry name" value="T7SS_EccB"/>
</dbReference>
<dbReference type="GO" id="GO:0004252">
    <property type="term" value="F:serine-type endopeptidase activity"/>
    <property type="evidence" value="ECO:0007669"/>
    <property type="project" value="UniProtKB-UniRule"/>
</dbReference>
<dbReference type="EMBL" id="CP017298">
    <property type="protein sequence ID" value="AOS47801.1"/>
    <property type="molecule type" value="Genomic_DNA"/>
</dbReference>
<feature type="compositionally biased region" description="Polar residues" evidence="6">
    <location>
        <begin position="480"/>
        <end position="503"/>
    </location>
</feature>
<dbReference type="RefSeq" id="WP_009744338.1">
    <property type="nucleotide sequence ID" value="NZ_CP017298.1"/>
</dbReference>
<evidence type="ECO:0000256" key="5">
    <source>
        <dbReference type="PROSITE-ProRule" id="PRU01240"/>
    </source>
</evidence>
<evidence type="ECO:0000259" key="7">
    <source>
        <dbReference type="Pfam" id="PF00082"/>
    </source>
</evidence>
<evidence type="ECO:0000313" key="9">
    <source>
        <dbReference type="Proteomes" id="UP000095214"/>
    </source>
</evidence>
<evidence type="ECO:0000256" key="2">
    <source>
        <dbReference type="ARBA" id="ARBA00022670"/>
    </source>
</evidence>
<dbReference type="KEGG" id="phon:BH719_08060"/>
<dbReference type="PROSITE" id="PS00137">
    <property type="entry name" value="SUBTILASE_HIS"/>
    <property type="match status" value="1"/>
</dbReference>
<gene>
    <name evidence="8" type="ORF">BH719_08060</name>
</gene>
<dbReference type="InterPro" id="IPR036852">
    <property type="entry name" value="Peptidase_S8/S53_dom_sf"/>
</dbReference>
<proteinExistence type="inferred from homology"/>
<evidence type="ECO:0000256" key="4">
    <source>
        <dbReference type="ARBA" id="ARBA00022825"/>
    </source>
</evidence>
<dbReference type="InterPro" id="IPR022398">
    <property type="entry name" value="Peptidase_S8_His-AS"/>
</dbReference>
<dbReference type="PANTHER" id="PTHR43806">
    <property type="entry name" value="PEPTIDASE S8"/>
    <property type="match status" value="1"/>
</dbReference>
<evidence type="ECO:0000256" key="1">
    <source>
        <dbReference type="ARBA" id="ARBA00011073"/>
    </source>
</evidence>
<feature type="domain" description="Peptidase S8/S53" evidence="7">
    <location>
        <begin position="541"/>
        <end position="801"/>
    </location>
</feature>
<dbReference type="OrthoDB" id="3847604at2"/>
<keyword evidence="9" id="KW-1185">Reference proteome</keyword>
<feature type="compositionally biased region" description="Low complexity" evidence="6">
    <location>
        <begin position="892"/>
        <end position="904"/>
    </location>
</feature>
<dbReference type="InterPro" id="IPR050131">
    <property type="entry name" value="Peptidase_S8_subtilisin-like"/>
</dbReference>
<feature type="region of interest" description="Disordered" evidence="6">
    <location>
        <begin position="354"/>
        <end position="400"/>
    </location>
</feature>
<dbReference type="PROSITE" id="PS00136">
    <property type="entry name" value="SUBTILASE_ASP"/>
    <property type="match status" value="1"/>
</dbReference>
<feature type="active site" description="Charge relay system" evidence="5">
    <location>
        <position position="753"/>
    </location>
</feature>
<feature type="active site" description="Charge relay system" evidence="5">
    <location>
        <position position="550"/>
    </location>
</feature>
<feature type="active site" description="Charge relay system" evidence="5">
    <location>
        <position position="584"/>
    </location>
</feature>
<keyword evidence="4 5" id="KW-0720">Serine protease</keyword>
<organism evidence="8 9">
    <name type="scientific">Pauljensenia hongkongensis</name>
    <dbReference type="NCBI Taxonomy" id="178339"/>
    <lineage>
        <taxon>Bacteria</taxon>
        <taxon>Bacillati</taxon>
        <taxon>Actinomycetota</taxon>
        <taxon>Actinomycetes</taxon>
        <taxon>Actinomycetales</taxon>
        <taxon>Actinomycetaceae</taxon>
        <taxon>Pauljensenia</taxon>
    </lineage>
</organism>
<dbReference type="SUPFAM" id="SSF52743">
    <property type="entry name" value="Subtilisin-like"/>
    <property type="match status" value="1"/>
</dbReference>
<keyword evidence="3 5" id="KW-0378">Hydrolase</keyword>
<dbReference type="Proteomes" id="UP000095214">
    <property type="component" value="Chromosome"/>
</dbReference>
<feature type="compositionally biased region" description="Low complexity" evidence="6">
    <location>
        <begin position="354"/>
        <end position="363"/>
    </location>
</feature>